<dbReference type="AlphaFoldDB" id="A0AAW1YGZ0"/>
<dbReference type="EMBL" id="JBEDUW010000001">
    <property type="protein sequence ID" value="KAK9948496.1"/>
    <property type="molecule type" value="Genomic_DNA"/>
</dbReference>
<feature type="region of interest" description="Disordered" evidence="1">
    <location>
        <begin position="25"/>
        <end position="158"/>
    </location>
</feature>
<evidence type="ECO:0000313" key="2">
    <source>
        <dbReference type="EMBL" id="KAK9948477.1"/>
    </source>
</evidence>
<feature type="compositionally biased region" description="Polar residues" evidence="1">
    <location>
        <begin position="96"/>
        <end position="111"/>
    </location>
</feature>
<feature type="compositionally biased region" description="Low complexity" evidence="1">
    <location>
        <begin position="62"/>
        <end position="76"/>
    </location>
</feature>
<evidence type="ECO:0000313" key="4">
    <source>
        <dbReference type="Proteomes" id="UP001457282"/>
    </source>
</evidence>
<reference evidence="3 4" key="1">
    <citation type="journal article" date="2023" name="G3 (Bethesda)">
        <title>A chromosome-length genome assembly and annotation of blackberry (Rubus argutus, cv. 'Hillquist').</title>
        <authorList>
            <person name="Bruna T."/>
            <person name="Aryal R."/>
            <person name="Dudchenko O."/>
            <person name="Sargent D.J."/>
            <person name="Mead D."/>
            <person name="Buti M."/>
            <person name="Cavallini A."/>
            <person name="Hytonen T."/>
            <person name="Andres J."/>
            <person name="Pham M."/>
            <person name="Weisz D."/>
            <person name="Mascagni F."/>
            <person name="Usai G."/>
            <person name="Natali L."/>
            <person name="Bassil N."/>
            <person name="Fernandez G.E."/>
            <person name="Lomsadze A."/>
            <person name="Armour M."/>
            <person name="Olukolu B."/>
            <person name="Poorten T."/>
            <person name="Britton C."/>
            <person name="Davik J."/>
            <person name="Ashrafi H."/>
            <person name="Aiden E.L."/>
            <person name="Borodovsky M."/>
            <person name="Worthington M."/>
        </authorList>
    </citation>
    <scope>NUCLEOTIDE SEQUENCE [LARGE SCALE GENOMIC DNA]</scope>
    <source>
        <strain evidence="3">PI 553951</strain>
    </source>
</reference>
<feature type="compositionally biased region" description="Basic and acidic residues" evidence="1">
    <location>
        <begin position="34"/>
        <end position="45"/>
    </location>
</feature>
<organism evidence="3 4">
    <name type="scientific">Rubus argutus</name>
    <name type="common">Southern blackberry</name>
    <dbReference type="NCBI Taxonomy" id="59490"/>
    <lineage>
        <taxon>Eukaryota</taxon>
        <taxon>Viridiplantae</taxon>
        <taxon>Streptophyta</taxon>
        <taxon>Embryophyta</taxon>
        <taxon>Tracheophyta</taxon>
        <taxon>Spermatophyta</taxon>
        <taxon>Magnoliopsida</taxon>
        <taxon>eudicotyledons</taxon>
        <taxon>Gunneridae</taxon>
        <taxon>Pentapetalae</taxon>
        <taxon>rosids</taxon>
        <taxon>fabids</taxon>
        <taxon>Rosales</taxon>
        <taxon>Rosaceae</taxon>
        <taxon>Rosoideae</taxon>
        <taxon>Rosoideae incertae sedis</taxon>
        <taxon>Rubus</taxon>
    </lineage>
</organism>
<proteinExistence type="predicted"/>
<name>A0AAW1YGZ0_RUBAR</name>
<feature type="compositionally biased region" description="Basic and acidic residues" evidence="1">
    <location>
        <begin position="114"/>
        <end position="123"/>
    </location>
</feature>
<feature type="region of interest" description="Disordered" evidence="1">
    <location>
        <begin position="258"/>
        <end position="285"/>
    </location>
</feature>
<gene>
    <name evidence="2" type="ORF">M0R45_004050</name>
    <name evidence="3" type="ORF">M0R45_004068</name>
</gene>
<dbReference type="Proteomes" id="UP001457282">
    <property type="component" value="Unassembled WGS sequence"/>
</dbReference>
<protein>
    <submittedName>
        <fullName evidence="3">Uncharacterized protein</fullName>
    </submittedName>
</protein>
<keyword evidence="4" id="KW-1185">Reference proteome</keyword>
<comment type="caution">
    <text evidence="3">The sequence shown here is derived from an EMBL/GenBank/DDBJ whole genome shotgun (WGS) entry which is preliminary data.</text>
</comment>
<feature type="compositionally biased region" description="Polar residues" evidence="1">
    <location>
        <begin position="78"/>
        <end position="87"/>
    </location>
</feature>
<accession>A0AAW1YGZ0</accession>
<feature type="region of interest" description="Disordered" evidence="1">
    <location>
        <begin position="175"/>
        <end position="206"/>
    </location>
</feature>
<dbReference type="EMBL" id="JBEDUW010000001">
    <property type="protein sequence ID" value="KAK9948477.1"/>
    <property type="molecule type" value="Genomic_DNA"/>
</dbReference>
<evidence type="ECO:0000256" key="1">
    <source>
        <dbReference type="SAM" id="MobiDB-lite"/>
    </source>
</evidence>
<sequence>MVQLVNPFSLLAEKHVNDLVGAVEAKAESSFPAAEKKKKQDEIKKKKEKQKPPPRPVSSAAKPKSIIPISTSTGGSLKSYNGGQHQQRGPADFVSFSGSNSTNDFDQTQGSENEEAKNTKDADPDAEGWQLVQYQTRKKGPRRSGNQGQTQGAVGKNHVNVEEGIRQLQEVVKGVNGSQGVKPRRPNINGSARRKLQKQKAGVGHDQQFQVKNNAAAAAENVPADQSKSTVSYTLEEFEMMKKKNGGLNIHNELFKAHEDHSYRGQQRQRGGHRSKDKIDDVSQEATVEKADDTLFSLNPGEFPVLRLMPQRQF</sequence>
<evidence type="ECO:0000313" key="3">
    <source>
        <dbReference type="EMBL" id="KAK9948496.1"/>
    </source>
</evidence>